<evidence type="ECO:0000256" key="4">
    <source>
        <dbReference type="PROSITE-ProRule" id="PRU00110"/>
    </source>
</evidence>
<dbReference type="PANTHER" id="PTHR45138">
    <property type="entry name" value="REGULATORY COMPONENTS OF SENSORY TRANSDUCTION SYSTEM"/>
    <property type="match status" value="1"/>
</dbReference>
<gene>
    <name evidence="10" type="ORF">HF203_10105</name>
</gene>
<protein>
    <recommendedName>
        <fullName evidence="1">diguanylate cyclase</fullName>
        <ecNumber evidence="1">2.7.7.65</ecNumber>
    </recommendedName>
</protein>
<name>A0ABX1I9D1_9GAMM</name>
<evidence type="ECO:0000313" key="10">
    <source>
        <dbReference type="EMBL" id="NKN33574.1"/>
    </source>
</evidence>
<feature type="region of interest" description="Disordered" evidence="6">
    <location>
        <begin position="192"/>
        <end position="211"/>
    </location>
</feature>
<dbReference type="InterPro" id="IPR001789">
    <property type="entry name" value="Sig_transdc_resp-reg_receiver"/>
</dbReference>
<feature type="domain" description="HPt" evidence="9">
    <location>
        <begin position="8"/>
        <end position="113"/>
    </location>
</feature>
<evidence type="ECO:0000256" key="2">
    <source>
        <dbReference type="ARBA" id="ARBA00023012"/>
    </source>
</evidence>
<accession>A0ABX1I9D1</accession>
<feature type="domain" description="Response regulatory" evidence="7">
    <location>
        <begin position="267"/>
        <end position="383"/>
    </location>
</feature>
<dbReference type="Proteomes" id="UP000740754">
    <property type="component" value="Unassembled WGS sequence"/>
</dbReference>
<feature type="modified residue" description="4-aspartylphosphate" evidence="5">
    <location>
        <position position="316"/>
    </location>
</feature>
<dbReference type="PROSITE" id="PS50887">
    <property type="entry name" value="GGDEF"/>
    <property type="match status" value="1"/>
</dbReference>
<comment type="catalytic activity">
    <reaction evidence="3">
        <text>2 GTP = 3',3'-c-di-GMP + 2 diphosphate</text>
        <dbReference type="Rhea" id="RHEA:24898"/>
        <dbReference type="ChEBI" id="CHEBI:33019"/>
        <dbReference type="ChEBI" id="CHEBI:37565"/>
        <dbReference type="ChEBI" id="CHEBI:58805"/>
        <dbReference type="EC" id="2.7.7.65"/>
    </reaction>
</comment>
<dbReference type="SUPFAM" id="SSF55073">
    <property type="entry name" value="Nucleotide cyclase"/>
    <property type="match status" value="1"/>
</dbReference>
<feature type="domain" description="Response regulatory" evidence="7">
    <location>
        <begin position="143"/>
        <end position="258"/>
    </location>
</feature>
<evidence type="ECO:0000256" key="3">
    <source>
        <dbReference type="ARBA" id="ARBA00034247"/>
    </source>
</evidence>
<dbReference type="InterPro" id="IPR043128">
    <property type="entry name" value="Rev_trsase/Diguanyl_cyclase"/>
</dbReference>
<feature type="domain" description="GGDEF" evidence="8">
    <location>
        <begin position="423"/>
        <end position="555"/>
    </location>
</feature>
<dbReference type="CDD" id="cd00156">
    <property type="entry name" value="REC"/>
    <property type="match status" value="2"/>
</dbReference>
<dbReference type="SMART" id="SM00267">
    <property type="entry name" value="GGDEF"/>
    <property type="match status" value="1"/>
</dbReference>
<dbReference type="InterPro" id="IPR000160">
    <property type="entry name" value="GGDEF_dom"/>
</dbReference>
<dbReference type="CDD" id="cd00088">
    <property type="entry name" value="HPT"/>
    <property type="match status" value="1"/>
</dbReference>
<comment type="caution">
    <text evidence="5">Lacks conserved residue(s) required for the propagation of feature annotation.</text>
</comment>
<dbReference type="Pfam" id="PF00990">
    <property type="entry name" value="GGDEF"/>
    <property type="match status" value="1"/>
</dbReference>
<dbReference type="NCBIfam" id="TIGR00254">
    <property type="entry name" value="GGDEF"/>
    <property type="match status" value="1"/>
</dbReference>
<dbReference type="InterPro" id="IPR036641">
    <property type="entry name" value="HPT_dom_sf"/>
</dbReference>
<dbReference type="Gene3D" id="3.40.50.2300">
    <property type="match status" value="2"/>
</dbReference>
<dbReference type="PROSITE" id="PS50894">
    <property type="entry name" value="HPT"/>
    <property type="match status" value="1"/>
</dbReference>
<dbReference type="SUPFAM" id="SSF52172">
    <property type="entry name" value="CheY-like"/>
    <property type="match status" value="2"/>
</dbReference>
<keyword evidence="2" id="KW-0902">Two-component regulatory system</keyword>
<dbReference type="SMART" id="SM00448">
    <property type="entry name" value="REC"/>
    <property type="match status" value="2"/>
</dbReference>
<evidence type="ECO:0000313" key="11">
    <source>
        <dbReference type="Proteomes" id="UP000740754"/>
    </source>
</evidence>
<proteinExistence type="predicted"/>
<evidence type="ECO:0000259" key="8">
    <source>
        <dbReference type="PROSITE" id="PS50887"/>
    </source>
</evidence>
<dbReference type="PANTHER" id="PTHR45138:SF9">
    <property type="entry name" value="DIGUANYLATE CYCLASE DGCM-RELATED"/>
    <property type="match status" value="1"/>
</dbReference>
<evidence type="ECO:0000259" key="7">
    <source>
        <dbReference type="PROSITE" id="PS50110"/>
    </source>
</evidence>
<dbReference type="InterPro" id="IPR050469">
    <property type="entry name" value="Diguanylate_Cyclase"/>
</dbReference>
<dbReference type="Gene3D" id="1.20.120.160">
    <property type="entry name" value="HPT domain"/>
    <property type="match status" value="1"/>
</dbReference>
<comment type="caution">
    <text evidence="10">The sequence shown here is derived from an EMBL/GenBank/DDBJ whole genome shotgun (WGS) entry which is preliminary data.</text>
</comment>
<reference evidence="10 11" key="1">
    <citation type="submission" date="2020-04" db="EMBL/GenBank/DDBJ databases">
        <title>Draft Whole-Genome sequence of Marichromatium bheemlicum DSM 18632, type strain.</title>
        <authorList>
            <person name="Kyndt J.A."/>
            <person name="Meyer T.E."/>
        </authorList>
    </citation>
    <scope>NUCLEOTIDE SEQUENCE [LARGE SCALE GENOMIC DNA]</scope>
    <source>
        <strain evidence="10 11">DSM 18632</strain>
    </source>
</reference>
<dbReference type="Gene3D" id="3.30.70.270">
    <property type="match status" value="1"/>
</dbReference>
<dbReference type="InterPro" id="IPR011006">
    <property type="entry name" value="CheY-like_superfamily"/>
</dbReference>
<sequence>MSTSRTSRGERLRRMREHFIGALPERLEELERSWSHVLETAGRPAALEAFHRSVHSLAGSAGTFGQPGLGDQAKEIEHLVECLGRGEEEAIRIELFERISARLKTLRQDALQIRPETVETAAAIEPTRLEPAPSETRVEAPSCLLLIEEDRASAEDLVEQLGYYGWNVIWCASSSRARAVLETQRIRAVVSESSTLPEGGESGPPSSASPNRAGLPLIMVSSHWSWDSRLAAVRSGADACLSKPIDVHGLADLLDKLTCTRPSDPYRVLILDDAVPLGDYYVAVLRDAGMLAYAISEPSALLDSIATLDPELILLDLYMPGCNGIEAARVVRQEERYAGIPIVFLSGESDRQQQLSAMGTGADDFLTKPIPDVDLVRAVELRVSRFRSLTALIRQDSLTGLLNRIAFDLHLETEVARSSRSDAPLVLAILDIDHFKRVNDTYGHPVGDRVIRSLAQMLLKRLRRHDVIGRYGGEEFSVLMPDTTIAAAEKVMNALREQFALLPQPNASGHFHCTFSAGLAELEGHYSGTVLTSTADAALYQAKRIGRNRVVCANADSGAATPPRMHKA</sequence>
<dbReference type="EMBL" id="JAAXKX010000013">
    <property type="protein sequence ID" value="NKN33574.1"/>
    <property type="molecule type" value="Genomic_DNA"/>
</dbReference>
<organism evidence="10 11">
    <name type="scientific">Marichromatium bheemlicum</name>
    <dbReference type="NCBI Taxonomy" id="365339"/>
    <lineage>
        <taxon>Bacteria</taxon>
        <taxon>Pseudomonadati</taxon>
        <taxon>Pseudomonadota</taxon>
        <taxon>Gammaproteobacteria</taxon>
        <taxon>Chromatiales</taxon>
        <taxon>Chromatiaceae</taxon>
        <taxon>Marichromatium</taxon>
    </lineage>
</organism>
<evidence type="ECO:0000259" key="9">
    <source>
        <dbReference type="PROSITE" id="PS50894"/>
    </source>
</evidence>
<keyword evidence="5" id="KW-0597">Phosphoprotein</keyword>
<dbReference type="PROSITE" id="PS50110">
    <property type="entry name" value="RESPONSE_REGULATORY"/>
    <property type="match status" value="2"/>
</dbReference>
<dbReference type="InterPro" id="IPR008207">
    <property type="entry name" value="Sig_transdc_His_kin_Hpt_dom"/>
</dbReference>
<dbReference type="InterPro" id="IPR029787">
    <property type="entry name" value="Nucleotide_cyclase"/>
</dbReference>
<feature type="modified residue" description="Phosphohistidine" evidence="4">
    <location>
        <position position="55"/>
    </location>
</feature>
<dbReference type="EC" id="2.7.7.65" evidence="1"/>
<evidence type="ECO:0000256" key="6">
    <source>
        <dbReference type="SAM" id="MobiDB-lite"/>
    </source>
</evidence>
<dbReference type="SUPFAM" id="SSF47226">
    <property type="entry name" value="Histidine-containing phosphotransfer domain, HPT domain"/>
    <property type="match status" value="1"/>
</dbReference>
<dbReference type="Pfam" id="PF01627">
    <property type="entry name" value="Hpt"/>
    <property type="match status" value="1"/>
</dbReference>
<evidence type="ECO:0000256" key="5">
    <source>
        <dbReference type="PROSITE-ProRule" id="PRU00169"/>
    </source>
</evidence>
<evidence type="ECO:0000256" key="1">
    <source>
        <dbReference type="ARBA" id="ARBA00012528"/>
    </source>
</evidence>
<keyword evidence="11" id="KW-1185">Reference proteome</keyword>
<dbReference type="Pfam" id="PF00072">
    <property type="entry name" value="Response_reg"/>
    <property type="match status" value="1"/>
</dbReference>
<feature type="compositionally biased region" description="Low complexity" evidence="6">
    <location>
        <begin position="192"/>
        <end position="210"/>
    </location>
</feature>
<dbReference type="CDD" id="cd01949">
    <property type="entry name" value="GGDEF"/>
    <property type="match status" value="1"/>
</dbReference>